<sequence>MFGKGNVKLSINSNAKEVLEAEVIKALQKEDYTLNTENSYGENLLHISAANGCFDIIKEILQKESARNVINRKNKFGWTPLMLAVRNRDEKTVKFLLERNANVNDSTYLGLSVFGLAAAIDINMFQIIHKACPSALLNCAHDDITPLCIAAMKNDKNLFFNLLDLGFEVSNINEYTHIMMKLSTVPEIANLAEDLDIESYWNDTSDNISVKSESDTEEELHSLKLKNEVIEKECDKENTSDNIVLSLTPFIKPTLVLHSSETCNDECNNNVIVNSKKCSKTKPSKLNLLNKHLDPIQHSIISPILTCTLDRMLPTSPNIYFTQNKCDKFDVSITNNVREEQLLVELSLQRLQSIRPPDLNIQNDQEDLNVTLTYTPEFSPIRSPYVPSDLNDENVFGENTPTPPHCKTPPRGMILNSEEKKMCILLKRHELSQHIPIFLEQEVDSELFMTLTDQDLIEIGIKEKSERKAILDVIIAYNKVMM</sequence>
<dbReference type="SMART" id="SM00454">
    <property type="entry name" value="SAM"/>
    <property type="match status" value="1"/>
</dbReference>
<name>A0A154NXC5_DUFNO</name>
<evidence type="ECO:0000313" key="4">
    <source>
        <dbReference type="Proteomes" id="UP000076502"/>
    </source>
</evidence>
<dbReference type="InterPro" id="IPR013761">
    <property type="entry name" value="SAM/pointed_sf"/>
</dbReference>
<reference evidence="3 4" key="1">
    <citation type="submission" date="2015-07" db="EMBL/GenBank/DDBJ databases">
        <title>The genome of Dufourea novaeangliae.</title>
        <authorList>
            <person name="Pan H."/>
            <person name="Kapheim K."/>
        </authorList>
    </citation>
    <scope>NUCLEOTIDE SEQUENCE [LARGE SCALE GENOMIC DNA]</scope>
    <source>
        <strain evidence="3">0120121106</strain>
        <tissue evidence="3">Whole body</tissue>
    </source>
</reference>
<keyword evidence="1" id="KW-0040">ANK repeat</keyword>
<dbReference type="SMART" id="SM00248">
    <property type="entry name" value="ANK"/>
    <property type="match status" value="3"/>
</dbReference>
<evidence type="ECO:0000313" key="3">
    <source>
        <dbReference type="EMBL" id="KZC04277.1"/>
    </source>
</evidence>
<dbReference type="OMA" id="NEYTHIM"/>
<dbReference type="Proteomes" id="UP000076502">
    <property type="component" value="Unassembled WGS sequence"/>
</dbReference>
<dbReference type="STRING" id="178035.A0A154NXC5"/>
<dbReference type="InterPro" id="IPR036770">
    <property type="entry name" value="Ankyrin_rpt-contain_sf"/>
</dbReference>
<dbReference type="SUPFAM" id="SSF48403">
    <property type="entry name" value="Ankyrin repeat"/>
    <property type="match status" value="1"/>
</dbReference>
<dbReference type="InterPro" id="IPR002110">
    <property type="entry name" value="Ankyrin_rpt"/>
</dbReference>
<dbReference type="EMBL" id="KQ434777">
    <property type="protein sequence ID" value="KZC04277.1"/>
    <property type="molecule type" value="Genomic_DNA"/>
</dbReference>
<gene>
    <name evidence="3" type="ORF">WN55_02166</name>
</gene>
<proteinExistence type="predicted"/>
<dbReference type="Gene3D" id="1.10.150.50">
    <property type="entry name" value="Transcription Factor, Ets-1"/>
    <property type="match status" value="1"/>
</dbReference>
<dbReference type="PROSITE" id="PS50088">
    <property type="entry name" value="ANK_REPEAT"/>
    <property type="match status" value="1"/>
</dbReference>
<dbReference type="PANTHER" id="PTHR24121">
    <property type="entry name" value="NO MECHANORECEPTOR POTENTIAL C, ISOFORM D-RELATED"/>
    <property type="match status" value="1"/>
</dbReference>
<feature type="domain" description="SAM" evidence="2">
    <location>
        <begin position="414"/>
        <end position="480"/>
    </location>
</feature>
<feature type="repeat" description="ANK" evidence="1">
    <location>
        <begin position="76"/>
        <end position="108"/>
    </location>
</feature>
<evidence type="ECO:0000256" key="1">
    <source>
        <dbReference type="PROSITE-ProRule" id="PRU00023"/>
    </source>
</evidence>
<evidence type="ECO:0000259" key="2">
    <source>
        <dbReference type="SMART" id="SM00454"/>
    </source>
</evidence>
<dbReference type="OrthoDB" id="539213at2759"/>
<keyword evidence="4" id="KW-1185">Reference proteome</keyword>
<organism evidence="3 4">
    <name type="scientific">Dufourea novaeangliae</name>
    <name type="common">Sweat bee</name>
    <dbReference type="NCBI Taxonomy" id="178035"/>
    <lineage>
        <taxon>Eukaryota</taxon>
        <taxon>Metazoa</taxon>
        <taxon>Ecdysozoa</taxon>
        <taxon>Arthropoda</taxon>
        <taxon>Hexapoda</taxon>
        <taxon>Insecta</taxon>
        <taxon>Pterygota</taxon>
        <taxon>Neoptera</taxon>
        <taxon>Endopterygota</taxon>
        <taxon>Hymenoptera</taxon>
        <taxon>Apocrita</taxon>
        <taxon>Aculeata</taxon>
        <taxon>Apoidea</taxon>
        <taxon>Anthophila</taxon>
        <taxon>Halictidae</taxon>
        <taxon>Rophitinae</taxon>
        <taxon>Dufourea</taxon>
    </lineage>
</organism>
<dbReference type="Pfam" id="PF00536">
    <property type="entry name" value="SAM_1"/>
    <property type="match status" value="1"/>
</dbReference>
<dbReference type="PROSITE" id="PS50297">
    <property type="entry name" value="ANK_REP_REGION"/>
    <property type="match status" value="1"/>
</dbReference>
<accession>A0A154NXC5</accession>
<dbReference type="Gene3D" id="1.25.40.20">
    <property type="entry name" value="Ankyrin repeat-containing domain"/>
    <property type="match status" value="1"/>
</dbReference>
<protein>
    <submittedName>
        <fullName evidence="3">Ankyrin-3</fullName>
    </submittedName>
</protein>
<dbReference type="PANTHER" id="PTHR24121:SF21">
    <property type="entry name" value="ANKYRIN REPEAT FAMILY PROTEIN"/>
    <property type="match status" value="1"/>
</dbReference>
<dbReference type="InterPro" id="IPR001660">
    <property type="entry name" value="SAM"/>
</dbReference>
<dbReference type="AlphaFoldDB" id="A0A154NXC5"/>
<dbReference type="SUPFAM" id="SSF47769">
    <property type="entry name" value="SAM/Pointed domain"/>
    <property type="match status" value="1"/>
</dbReference>
<dbReference type="Pfam" id="PF12796">
    <property type="entry name" value="Ank_2"/>
    <property type="match status" value="1"/>
</dbReference>